<evidence type="ECO:0000313" key="1">
    <source>
        <dbReference type="EMBL" id="KAA3526128.1"/>
    </source>
</evidence>
<name>A0A1S2E1L8_AGRVI</name>
<dbReference type="RefSeq" id="WP_071207450.1">
    <property type="nucleotide sequence ID" value="NZ_MBFB02000017.1"/>
</dbReference>
<sequence>MRLATLDDLPKQVSDGPESWSEAFGKLATATDIVTTTVDNMNADDAGLERAYDDRIAKIRDITGQTLDNPMRVPSEADMQAITATQMLLGEAGGDMVNGNWIRPDYAKSKEEEFNTKAQALAEQYPAVNEVLSGSIADVKNRQMREAERQQQLAASSPELGAVGGFMAQIVGGLKGAARDPAQWRMAMLGAGASEGATVAARIGRTMMTEALLNGGQEAVLQAASQQRRRDAGLEYGMESALKNIGVSAVFGSLFGGTVQGAGELARIYRMGDGGAEIAARVLDGNPQPGDVEALAKAMNVELSPEKLDLLNRSFEDKVLDEVMIAPDAPPEQHRVLDAAMRYAEDPDNHPPPEIVERMLADEQAGPLRTLSADEYERAYGGDANAIDDIRDTFFGEDAGQATRQIDEATQKFEQQRIKPEQVSEPMDDQAMSLAEAQAGEIVEPRVDANGNPESVFEYLPFEDGDGNQTWVSPREALDIADEPNFFADLMEACKL</sequence>
<dbReference type="EMBL" id="QUSG01000008">
    <property type="protein sequence ID" value="KAA3526128.1"/>
    <property type="molecule type" value="Genomic_DNA"/>
</dbReference>
<dbReference type="Proteomes" id="UP000436911">
    <property type="component" value="Unassembled WGS sequence"/>
</dbReference>
<gene>
    <name evidence="1" type="ORF">DXT89_16520</name>
</gene>
<dbReference type="OrthoDB" id="8301763at2"/>
<dbReference type="AlphaFoldDB" id="A0A1S2E1L8"/>
<evidence type="ECO:0000313" key="2">
    <source>
        <dbReference type="Proteomes" id="UP000436911"/>
    </source>
</evidence>
<comment type="caution">
    <text evidence="1">The sequence shown here is derived from an EMBL/GenBank/DDBJ whole genome shotgun (WGS) entry which is preliminary data.</text>
</comment>
<reference evidence="1 2" key="1">
    <citation type="submission" date="2018-08" db="EMBL/GenBank/DDBJ databases">
        <title>Genome sequencing of Agrobacterium vitis strain ICMP 10754.</title>
        <authorList>
            <person name="Visnovsky S.B."/>
            <person name="Pitman A.R."/>
        </authorList>
    </citation>
    <scope>NUCLEOTIDE SEQUENCE [LARGE SCALE GENOMIC DNA]</scope>
    <source>
        <strain evidence="1 2">ICMP 10754</strain>
    </source>
</reference>
<proteinExistence type="predicted"/>
<organism evidence="1 2">
    <name type="scientific">Agrobacterium vitis</name>
    <name type="common">Rhizobium vitis</name>
    <dbReference type="NCBI Taxonomy" id="373"/>
    <lineage>
        <taxon>Bacteria</taxon>
        <taxon>Pseudomonadati</taxon>
        <taxon>Pseudomonadota</taxon>
        <taxon>Alphaproteobacteria</taxon>
        <taxon>Hyphomicrobiales</taxon>
        <taxon>Rhizobiaceae</taxon>
        <taxon>Rhizobium/Agrobacterium group</taxon>
        <taxon>Agrobacterium</taxon>
    </lineage>
</organism>
<protein>
    <submittedName>
        <fullName evidence="1">Uncharacterized protein</fullName>
    </submittedName>
</protein>
<accession>A0A1S2E1L8</accession>